<dbReference type="Proteomes" id="UP001056120">
    <property type="component" value="Linkage Group LG25"/>
</dbReference>
<reference evidence="2" key="1">
    <citation type="journal article" date="2022" name="Mol. Ecol. Resour.">
        <title>The genomes of chicory, endive, great burdock and yacon provide insights into Asteraceae palaeo-polyploidization history and plant inulin production.</title>
        <authorList>
            <person name="Fan W."/>
            <person name="Wang S."/>
            <person name="Wang H."/>
            <person name="Wang A."/>
            <person name="Jiang F."/>
            <person name="Liu H."/>
            <person name="Zhao H."/>
            <person name="Xu D."/>
            <person name="Zhang Y."/>
        </authorList>
    </citation>
    <scope>NUCLEOTIDE SEQUENCE [LARGE SCALE GENOMIC DNA]</scope>
    <source>
        <strain evidence="2">cv. Yunnan</strain>
    </source>
</reference>
<reference evidence="1 2" key="2">
    <citation type="journal article" date="2022" name="Mol. Ecol. Resour.">
        <title>The genomes of chicory, endive, great burdock and yacon provide insights into Asteraceae paleo-polyploidization history and plant inulin production.</title>
        <authorList>
            <person name="Fan W."/>
            <person name="Wang S."/>
            <person name="Wang H."/>
            <person name="Wang A."/>
            <person name="Jiang F."/>
            <person name="Liu H."/>
            <person name="Zhao H."/>
            <person name="Xu D."/>
            <person name="Zhang Y."/>
        </authorList>
    </citation>
    <scope>NUCLEOTIDE SEQUENCE [LARGE SCALE GENOMIC DNA]</scope>
    <source>
        <strain evidence="2">cv. Yunnan</strain>
        <tissue evidence="1">Leaves</tissue>
    </source>
</reference>
<accession>A0ACB9A3Y1</accession>
<name>A0ACB9A3Y1_9ASTR</name>
<sequence>MNHPFATVHLHNLTFTAFVGPTDDLDLVVFADGDGSDVVLAPEFGGERCAHQHTADARRRGEMRLPAFPARAGDSGIVLHLSLPRSAVSRVWELKNGDEEEDSGLIKETG</sequence>
<evidence type="ECO:0000313" key="2">
    <source>
        <dbReference type="Proteomes" id="UP001056120"/>
    </source>
</evidence>
<proteinExistence type="predicted"/>
<dbReference type="EMBL" id="CM042042">
    <property type="protein sequence ID" value="KAI3704578.1"/>
    <property type="molecule type" value="Genomic_DNA"/>
</dbReference>
<protein>
    <submittedName>
        <fullName evidence="1">Uncharacterized protein</fullName>
    </submittedName>
</protein>
<evidence type="ECO:0000313" key="1">
    <source>
        <dbReference type="EMBL" id="KAI3704578.1"/>
    </source>
</evidence>
<keyword evidence="2" id="KW-1185">Reference proteome</keyword>
<comment type="caution">
    <text evidence="1">The sequence shown here is derived from an EMBL/GenBank/DDBJ whole genome shotgun (WGS) entry which is preliminary data.</text>
</comment>
<organism evidence="1 2">
    <name type="scientific">Smallanthus sonchifolius</name>
    <dbReference type="NCBI Taxonomy" id="185202"/>
    <lineage>
        <taxon>Eukaryota</taxon>
        <taxon>Viridiplantae</taxon>
        <taxon>Streptophyta</taxon>
        <taxon>Embryophyta</taxon>
        <taxon>Tracheophyta</taxon>
        <taxon>Spermatophyta</taxon>
        <taxon>Magnoliopsida</taxon>
        <taxon>eudicotyledons</taxon>
        <taxon>Gunneridae</taxon>
        <taxon>Pentapetalae</taxon>
        <taxon>asterids</taxon>
        <taxon>campanulids</taxon>
        <taxon>Asterales</taxon>
        <taxon>Asteraceae</taxon>
        <taxon>Asteroideae</taxon>
        <taxon>Heliantheae alliance</taxon>
        <taxon>Millerieae</taxon>
        <taxon>Smallanthus</taxon>
    </lineage>
</organism>
<gene>
    <name evidence="1" type="ORF">L1987_74803</name>
</gene>